<dbReference type="Gene3D" id="1.10.238.10">
    <property type="entry name" value="EF-hand"/>
    <property type="match status" value="1"/>
</dbReference>
<name>A0ABD0N4N4_CIRMR</name>
<comment type="caution">
    <text evidence="4">The sequence shown here is derived from an EMBL/GenBank/DDBJ whole genome shotgun (WGS) entry which is preliminary data.</text>
</comment>
<feature type="non-terminal residue" evidence="4">
    <location>
        <position position="128"/>
    </location>
</feature>
<evidence type="ECO:0000313" key="5">
    <source>
        <dbReference type="Proteomes" id="UP001529510"/>
    </source>
</evidence>
<feature type="domain" description="DCUN1" evidence="3">
    <location>
        <begin position="70"/>
        <end position="128"/>
    </location>
</feature>
<feature type="region of interest" description="Disordered" evidence="2">
    <location>
        <begin position="1"/>
        <end position="25"/>
    </location>
</feature>
<dbReference type="PANTHER" id="PTHR12281:SF31">
    <property type="entry name" value="DCN1-LIKE PROTEIN 3"/>
    <property type="match status" value="1"/>
</dbReference>
<sequence>KSGEKDAGKSHGKKGGGGTGGAHKEEVAKSSADVIFNGTKVSEVTVEGTMAPAVSADVRRELSAQDGDGVSLARIDELFSCYKDEHEDAILEEGMERFCNDLCVDPAEFKVLVLAWKFQAATMCKFTR</sequence>
<dbReference type="AlphaFoldDB" id="A0ABD0N4N4"/>
<gene>
    <name evidence="4" type="ORF">M9458_047437</name>
</gene>
<evidence type="ECO:0000256" key="1">
    <source>
        <dbReference type="RuleBase" id="RU363131"/>
    </source>
</evidence>
<dbReference type="InterPro" id="IPR014764">
    <property type="entry name" value="DCN-prot"/>
</dbReference>
<evidence type="ECO:0000259" key="3">
    <source>
        <dbReference type="PROSITE" id="PS51229"/>
    </source>
</evidence>
<reference evidence="4 5" key="1">
    <citation type="submission" date="2024-05" db="EMBL/GenBank/DDBJ databases">
        <title>Genome sequencing and assembly of Indian major carp, Cirrhinus mrigala (Hamilton, 1822).</title>
        <authorList>
            <person name="Mohindra V."/>
            <person name="Chowdhury L.M."/>
            <person name="Lal K."/>
            <person name="Jena J.K."/>
        </authorList>
    </citation>
    <scope>NUCLEOTIDE SEQUENCE [LARGE SCALE GENOMIC DNA]</scope>
    <source>
        <strain evidence="4">CM1030</strain>
        <tissue evidence="4">Blood</tissue>
    </source>
</reference>
<dbReference type="PANTHER" id="PTHR12281">
    <property type="entry name" value="RP42 RELATED"/>
    <property type="match status" value="1"/>
</dbReference>
<accession>A0ABD0N4N4</accession>
<feature type="non-terminal residue" evidence="4">
    <location>
        <position position="1"/>
    </location>
</feature>
<keyword evidence="5" id="KW-1185">Reference proteome</keyword>
<dbReference type="Proteomes" id="UP001529510">
    <property type="component" value="Unassembled WGS sequence"/>
</dbReference>
<protein>
    <recommendedName>
        <fullName evidence="1">DCN1-like protein</fullName>
    </recommendedName>
    <alternativeName>
        <fullName evidence="1">Defective in cullin neddylation protein 1-like protein</fullName>
    </alternativeName>
</protein>
<proteinExistence type="predicted"/>
<dbReference type="EMBL" id="JAMKFB020000024">
    <property type="protein sequence ID" value="KAL0156191.1"/>
    <property type="molecule type" value="Genomic_DNA"/>
</dbReference>
<dbReference type="PROSITE" id="PS51229">
    <property type="entry name" value="DCUN1"/>
    <property type="match status" value="1"/>
</dbReference>
<organism evidence="4 5">
    <name type="scientific">Cirrhinus mrigala</name>
    <name type="common">Mrigala</name>
    <dbReference type="NCBI Taxonomy" id="683832"/>
    <lineage>
        <taxon>Eukaryota</taxon>
        <taxon>Metazoa</taxon>
        <taxon>Chordata</taxon>
        <taxon>Craniata</taxon>
        <taxon>Vertebrata</taxon>
        <taxon>Euteleostomi</taxon>
        <taxon>Actinopterygii</taxon>
        <taxon>Neopterygii</taxon>
        <taxon>Teleostei</taxon>
        <taxon>Ostariophysi</taxon>
        <taxon>Cypriniformes</taxon>
        <taxon>Cyprinidae</taxon>
        <taxon>Labeoninae</taxon>
        <taxon>Labeonini</taxon>
        <taxon>Cirrhinus</taxon>
    </lineage>
</organism>
<dbReference type="InterPro" id="IPR005176">
    <property type="entry name" value="PONY_dom"/>
</dbReference>
<evidence type="ECO:0000256" key="2">
    <source>
        <dbReference type="SAM" id="MobiDB-lite"/>
    </source>
</evidence>
<evidence type="ECO:0000313" key="4">
    <source>
        <dbReference type="EMBL" id="KAL0156191.1"/>
    </source>
</evidence>
<dbReference type="FunFam" id="1.10.238.10:FF:000126">
    <property type="entry name" value="DCN1-like protein"/>
    <property type="match status" value="1"/>
</dbReference>